<dbReference type="Gene3D" id="3.30.70.270">
    <property type="match status" value="1"/>
</dbReference>
<protein>
    <recommendedName>
        <fullName evidence="1">GGDEF domain-containing protein</fullName>
    </recommendedName>
</protein>
<evidence type="ECO:0000313" key="3">
    <source>
        <dbReference type="Proteomes" id="UP000005839"/>
    </source>
</evidence>
<dbReference type="EMBL" id="ABIC01000009">
    <property type="protein sequence ID" value="EDQ01451.1"/>
    <property type="molecule type" value="Genomic_DNA"/>
</dbReference>
<keyword evidence="3" id="KW-1185">Reference proteome</keyword>
<evidence type="ECO:0000313" key="2">
    <source>
        <dbReference type="EMBL" id="EDQ01451.1"/>
    </source>
</evidence>
<accession>A9D3Q2</accession>
<dbReference type="InterPro" id="IPR000160">
    <property type="entry name" value="GGDEF_dom"/>
</dbReference>
<proteinExistence type="predicted"/>
<dbReference type="SUPFAM" id="SSF55073">
    <property type="entry name" value="Nucleotide cyclase"/>
    <property type="match status" value="1"/>
</dbReference>
<dbReference type="STRING" id="314608.KT99_14895"/>
<reference evidence="2 3" key="1">
    <citation type="submission" date="2007-10" db="EMBL/GenBank/DDBJ databases">
        <authorList>
            <person name="Yayanos A."/>
            <person name="Ferriera S."/>
            <person name="Johnson J."/>
            <person name="Kravitz S."/>
            <person name="Halpern A."/>
            <person name="Remington K."/>
            <person name="Beeson K."/>
            <person name="Tran B."/>
            <person name="Rogers Y.-H."/>
            <person name="Friedman R."/>
            <person name="Venter J.C."/>
        </authorList>
    </citation>
    <scope>NUCLEOTIDE SEQUENCE [LARGE SCALE GENOMIC DNA]</scope>
    <source>
        <strain evidence="2 3">KT99</strain>
    </source>
</reference>
<dbReference type="InterPro" id="IPR029787">
    <property type="entry name" value="Nucleotide_cyclase"/>
</dbReference>
<name>A9D3Q2_9GAMM</name>
<organism evidence="2 3">
    <name type="scientific">Shewanella benthica KT99</name>
    <dbReference type="NCBI Taxonomy" id="314608"/>
    <lineage>
        <taxon>Bacteria</taxon>
        <taxon>Pseudomonadati</taxon>
        <taxon>Pseudomonadota</taxon>
        <taxon>Gammaproteobacteria</taxon>
        <taxon>Alteromonadales</taxon>
        <taxon>Shewanellaceae</taxon>
        <taxon>Shewanella</taxon>
    </lineage>
</organism>
<feature type="domain" description="GGDEF" evidence="1">
    <location>
        <begin position="2"/>
        <end position="67"/>
    </location>
</feature>
<evidence type="ECO:0000259" key="1">
    <source>
        <dbReference type="Pfam" id="PF00990"/>
    </source>
</evidence>
<dbReference type="InterPro" id="IPR043128">
    <property type="entry name" value="Rev_trsase/Diguanyl_cyclase"/>
</dbReference>
<gene>
    <name evidence="2" type="ORF">KT99_14895</name>
</gene>
<comment type="caution">
    <text evidence="2">The sequence shown here is derived from an EMBL/GenBank/DDBJ whole genome shotgun (WGS) entry which is preliminary data.</text>
</comment>
<dbReference type="Pfam" id="PF00990">
    <property type="entry name" value="GGDEF"/>
    <property type="match status" value="1"/>
</dbReference>
<dbReference type="Proteomes" id="UP000005839">
    <property type="component" value="Unassembled WGS sequence"/>
</dbReference>
<sequence>MSEDEFAIYLDFIENECDAAIVAEKIIKLTSIPIEIDNHDIYLYCSIGICHHSHFTGDSEILLSNAQT</sequence>
<dbReference type="AlphaFoldDB" id="A9D3Q2"/>